<dbReference type="Proteomes" id="UP000053890">
    <property type="component" value="Unassembled WGS sequence"/>
</dbReference>
<dbReference type="AlphaFoldDB" id="A0A194S4M8"/>
<dbReference type="GeneID" id="28977285"/>
<keyword evidence="3" id="KW-0472">Membrane</keyword>
<evidence type="ECO:0000313" key="5">
    <source>
        <dbReference type="Proteomes" id="UP000053890"/>
    </source>
</evidence>
<evidence type="ECO:0000256" key="1">
    <source>
        <dbReference type="SAM" id="Coils"/>
    </source>
</evidence>
<name>A0A194S4M8_RHOGW</name>
<dbReference type="RefSeq" id="XP_018271519.1">
    <property type="nucleotide sequence ID" value="XM_018416837.1"/>
</dbReference>
<dbReference type="EMBL" id="KQ474078">
    <property type="protein sequence ID" value="KPV75470.1"/>
    <property type="molecule type" value="Genomic_DNA"/>
</dbReference>
<feature type="compositionally biased region" description="Basic residues" evidence="2">
    <location>
        <begin position="8"/>
        <end position="22"/>
    </location>
</feature>
<dbReference type="OrthoDB" id="10476678at2759"/>
<accession>A0A194S4M8</accession>
<keyword evidence="3" id="KW-1133">Transmembrane helix</keyword>
<feature type="transmembrane region" description="Helical" evidence="3">
    <location>
        <begin position="166"/>
        <end position="189"/>
    </location>
</feature>
<sequence>MPEQPRPSARRLSGHSSSRRPPRLSAAPAAPSSGSTVCDLRRLESYCQASSQRCAALEHSLARLEHDVDARISQWDDHLASLTSVDERAKQLTAQLTAQLAALRTAAGPQVAQARIAVGESQSRVNESDASLDKSIGNVERARRKLDELQRQFKDKEAALERAESWLSWLTGLAILLLAVLAAVAAYFANLHHSL</sequence>
<dbReference type="OMA" id="KIERWSQ"/>
<evidence type="ECO:0000313" key="4">
    <source>
        <dbReference type="EMBL" id="KPV75470.1"/>
    </source>
</evidence>
<protein>
    <submittedName>
        <fullName evidence="4">Uncharacterized protein</fullName>
    </submittedName>
</protein>
<feature type="coiled-coil region" evidence="1">
    <location>
        <begin position="132"/>
        <end position="166"/>
    </location>
</feature>
<keyword evidence="5" id="KW-1185">Reference proteome</keyword>
<feature type="compositionally biased region" description="Low complexity" evidence="2">
    <location>
        <begin position="23"/>
        <end position="35"/>
    </location>
</feature>
<reference evidence="4 5" key="1">
    <citation type="journal article" date="2015" name="Front. Microbiol.">
        <title>Genome sequence of the plant growth promoting endophytic yeast Rhodotorula graminis WP1.</title>
        <authorList>
            <person name="Firrincieli A."/>
            <person name="Otillar R."/>
            <person name="Salamov A."/>
            <person name="Schmutz J."/>
            <person name="Khan Z."/>
            <person name="Redman R.S."/>
            <person name="Fleck N.D."/>
            <person name="Lindquist E."/>
            <person name="Grigoriev I.V."/>
            <person name="Doty S.L."/>
        </authorList>
    </citation>
    <scope>NUCLEOTIDE SEQUENCE [LARGE SCALE GENOMIC DNA]</scope>
    <source>
        <strain evidence="4 5">WP1</strain>
    </source>
</reference>
<gene>
    <name evidence="4" type="ORF">RHOBADRAFT_53442</name>
</gene>
<keyword evidence="3" id="KW-0812">Transmembrane</keyword>
<keyword evidence="1" id="KW-0175">Coiled coil</keyword>
<proteinExistence type="predicted"/>
<organism evidence="4 5">
    <name type="scientific">Rhodotorula graminis (strain WP1)</name>
    <dbReference type="NCBI Taxonomy" id="578459"/>
    <lineage>
        <taxon>Eukaryota</taxon>
        <taxon>Fungi</taxon>
        <taxon>Dikarya</taxon>
        <taxon>Basidiomycota</taxon>
        <taxon>Pucciniomycotina</taxon>
        <taxon>Microbotryomycetes</taxon>
        <taxon>Sporidiobolales</taxon>
        <taxon>Sporidiobolaceae</taxon>
        <taxon>Rhodotorula</taxon>
    </lineage>
</organism>
<evidence type="ECO:0000256" key="2">
    <source>
        <dbReference type="SAM" id="MobiDB-lite"/>
    </source>
</evidence>
<feature type="region of interest" description="Disordered" evidence="2">
    <location>
        <begin position="1"/>
        <end position="35"/>
    </location>
</feature>
<evidence type="ECO:0000256" key="3">
    <source>
        <dbReference type="SAM" id="Phobius"/>
    </source>
</evidence>